<feature type="active site" description="Proton acceptor" evidence="1">
    <location>
        <position position="136"/>
    </location>
</feature>
<feature type="binding site" evidence="2">
    <location>
        <position position="167"/>
    </location>
    <ligand>
        <name>Mg(2+)</name>
        <dbReference type="ChEBI" id="CHEBI:18420"/>
        <note>catalytic</note>
    </ligand>
</feature>
<dbReference type="Pfam" id="PF01223">
    <property type="entry name" value="Endonuclease_NS"/>
    <property type="match status" value="1"/>
</dbReference>
<dbReference type="GO" id="GO:0003676">
    <property type="term" value="F:nucleic acid binding"/>
    <property type="evidence" value="ECO:0007669"/>
    <property type="project" value="InterPro"/>
</dbReference>
<dbReference type="CDD" id="cd00091">
    <property type="entry name" value="NUC"/>
    <property type="match status" value="1"/>
</dbReference>
<keyword evidence="2" id="KW-0479">Metal-binding</keyword>
<feature type="chain" id="PRO_5018692079" evidence="4">
    <location>
        <begin position="25"/>
        <end position="297"/>
    </location>
</feature>
<dbReference type="SMART" id="SM00892">
    <property type="entry name" value="Endonuclease_NS"/>
    <property type="match status" value="1"/>
</dbReference>
<accession>A0A3R9NVJ7</accession>
<dbReference type="SMART" id="SM00477">
    <property type="entry name" value="NUC"/>
    <property type="match status" value="1"/>
</dbReference>
<evidence type="ECO:0000313" key="8">
    <source>
        <dbReference type="Proteomes" id="UP000269669"/>
    </source>
</evidence>
<evidence type="ECO:0000256" key="1">
    <source>
        <dbReference type="PIRSR" id="PIRSR640255-1"/>
    </source>
</evidence>
<keyword evidence="7" id="KW-0540">Nuclease</keyword>
<dbReference type="Proteomes" id="UP000269669">
    <property type="component" value="Unassembled WGS sequence"/>
</dbReference>
<dbReference type="AlphaFoldDB" id="A0A3R9NVJ7"/>
<evidence type="ECO:0000313" key="7">
    <source>
        <dbReference type="EMBL" id="RSL17739.1"/>
    </source>
</evidence>
<dbReference type="InterPro" id="IPR044929">
    <property type="entry name" value="DNA/RNA_non-sp_Endonuclease_sf"/>
</dbReference>
<evidence type="ECO:0000256" key="4">
    <source>
        <dbReference type="SAM" id="SignalP"/>
    </source>
</evidence>
<keyword evidence="8" id="KW-1185">Reference proteome</keyword>
<dbReference type="GO" id="GO:0004521">
    <property type="term" value="F:RNA endonuclease activity"/>
    <property type="evidence" value="ECO:0007669"/>
    <property type="project" value="TreeGrafter"/>
</dbReference>
<dbReference type="InterPro" id="IPR001604">
    <property type="entry name" value="Endo_G_ENPP1-like_dom"/>
</dbReference>
<evidence type="ECO:0000256" key="2">
    <source>
        <dbReference type="PIRSR" id="PIRSR640255-2"/>
    </source>
</evidence>
<dbReference type="SUPFAM" id="SSF54060">
    <property type="entry name" value="His-Me finger endonucleases"/>
    <property type="match status" value="1"/>
</dbReference>
<evidence type="ECO:0000259" key="5">
    <source>
        <dbReference type="SMART" id="SM00477"/>
    </source>
</evidence>
<dbReference type="PANTHER" id="PTHR13966:SF5">
    <property type="entry name" value="ENDONUCLEASE G, MITOCHONDRIAL"/>
    <property type="match status" value="1"/>
</dbReference>
<gene>
    <name evidence="7" type="ORF">EDE15_3283</name>
</gene>
<feature type="region of interest" description="Disordered" evidence="3">
    <location>
        <begin position="111"/>
        <end position="147"/>
    </location>
</feature>
<reference evidence="7 8" key="1">
    <citation type="submission" date="2018-12" db="EMBL/GenBank/DDBJ databases">
        <title>Sequencing of bacterial isolates from soil warming experiment in Harvard Forest, Massachusetts, USA.</title>
        <authorList>
            <person name="Deangelis K."/>
        </authorList>
    </citation>
    <scope>NUCLEOTIDE SEQUENCE [LARGE SCALE GENOMIC DNA]</scope>
    <source>
        <strain evidence="7 8">EB153</strain>
    </source>
</reference>
<keyword evidence="4" id="KW-0732">Signal</keyword>
<feature type="signal peptide" evidence="4">
    <location>
        <begin position="1"/>
        <end position="24"/>
    </location>
</feature>
<name>A0A3R9NVJ7_9BACT</name>
<dbReference type="PANTHER" id="PTHR13966">
    <property type="entry name" value="ENDONUCLEASE RELATED"/>
    <property type="match status" value="1"/>
</dbReference>
<dbReference type="InterPro" id="IPR044925">
    <property type="entry name" value="His-Me_finger_sf"/>
</dbReference>
<feature type="domain" description="DNA/RNA non-specific endonuclease/pyrophosphatase/phosphodiesterase" evidence="6">
    <location>
        <begin position="74"/>
        <end position="283"/>
    </location>
</feature>
<dbReference type="InterPro" id="IPR020821">
    <property type="entry name" value="ENPP1-3/EXOG-like_nuc-like"/>
</dbReference>
<dbReference type="GO" id="GO:0046872">
    <property type="term" value="F:metal ion binding"/>
    <property type="evidence" value="ECO:0007669"/>
    <property type="project" value="UniProtKB-KW"/>
</dbReference>
<evidence type="ECO:0000256" key="3">
    <source>
        <dbReference type="SAM" id="MobiDB-lite"/>
    </source>
</evidence>
<proteinExistence type="predicted"/>
<sequence>MQTRSLPWTSALLILLTGCASVHQQPHARPAIGSTYIAREAGFTAEQQKLADELCFKGMPQKTSDQLGPTEFVFRQGYVLEFSSLDKIPYWVCEHVAPPQLVGNAERSNQFKVDPDLKGPHSAPADYKSSGYDQGHQAPAGNQSQNQQLQDETFYLSNIAPQLPNLNRDAWKSLETLTRTWVKQYSEAYEITGPIFYDPKEDSPQTADGTVKFWTIGKDAVAVPTHFYKIIIVKDGSTWKSIAFVMPNTTTYKSPYHLEKYIQSVQWIEQHTGLNFMPNLTAQQHLDLESHASAMWQ</sequence>
<evidence type="ECO:0000259" key="6">
    <source>
        <dbReference type="SMART" id="SM00892"/>
    </source>
</evidence>
<dbReference type="Gene3D" id="3.40.570.10">
    <property type="entry name" value="Extracellular Endonuclease, subunit A"/>
    <property type="match status" value="1"/>
</dbReference>
<keyword evidence="7" id="KW-0255">Endonuclease</keyword>
<dbReference type="InterPro" id="IPR040255">
    <property type="entry name" value="Non-specific_endonuclease"/>
</dbReference>
<organism evidence="7 8">
    <name type="scientific">Edaphobacter aggregans</name>
    <dbReference type="NCBI Taxonomy" id="570835"/>
    <lineage>
        <taxon>Bacteria</taxon>
        <taxon>Pseudomonadati</taxon>
        <taxon>Acidobacteriota</taxon>
        <taxon>Terriglobia</taxon>
        <taxon>Terriglobales</taxon>
        <taxon>Acidobacteriaceae</taxon>
        <taxon>Edaphobacter</taxon>
    </lineage>
</organism>
<dbReference type="PROSITE" id="PS51257">
    <property type="entry name" value="PROKAR_LIPOPROTEIN"/>
    <property type="match status" value="1"/>
</dbReference>
<comment type="caution">
    <text evidence="7">The sequence shown here is derived from an EMBL/GenBank/DDBJ whole genome shotgun (WGS) entry which is preliminary data.</text>
</comment>
<keyword evidence="7" id="KW-0378">Hydrolase</keyword>
<dbReference type="OrthoDB" id="9801679at2"/>
<dbReference type="GO" id="GO:0000014">
    <property type="term" value="F:single-stranded DNA endodeoxyribonuclease activity"/>
    <property type="evidence" value="ECO:0007669"/>
    <property type="project" value="TreeGrafter"/>
</dbReference>
<protein>
    <submittedName>
        <fullName evidence="7">Endonuclease G</fullName>
    </submittedName>
</protein>
<dbReference type="EMBL" id="RSDW01000001">
    <property type="protein sequence ID" value="RSL17739.1"/>
    <property type="molecule type" value="Genomic_DNA"/>
</dbReference>
<dbReference type="RefSeq" id="WP_125486186.1">
    <property type="nucleotide sequence ID" value="NZ_RSDW01000001.1"/>
</dbReference>
<feature type="domain" description="ENPP1-3/EXOG-like endonuclease/phosphodiesterase" evidence="5">
    <location>
        <begin position="75"/>
        <end position="283"/>
    </location>
</feature>